<dbReference type="AlphaFoldDB" id="A0A212F1K9"/>
<dbReference type="eggNOG" id="KOG0844">
    <property type="taxonomic scope" value="Eukaryota"/>
</dbReference>
<keyword evidence="8" id="KW-1185">Reference proteome</keyword>
<evidence type="ECO:0000313" key="8">
    <source>
        <dbReference type="Proteomes" id="UP000007151"/>
    </source>
</evidence>
<dbReference type="CDD" id="cd00086">
    <property type="entry name" value="homeodomain"/>
    <property type="match status" value="1"/>
</dbReference>
<keyword evidence="2 5" id="KW-0238">DNA-binding</keyword>
<dbReference type="InterPro" id="IPR001356">
    <property type="entry name" value="HD"/>
</dbReference>
<comment type="subcellular location">
    <subcellularLocation>
        <location evidence="1 5 6">Nucleus</location>
    </subcellularLocation>
</comment>
<dbReference type="PANTHER" id="PTHR24333">
    <property type="entry name" value="HOMEO BOX HB9 LIKE A-RELATED"/>
    <property type="match status" value="1"/>
</dbReference>
<dbReference type="Pfam" id="PF00046">
    <property type="entry name" value="Homeodomain"/>
    <property type="match status" value="1"/>
</dbReference>
<name>A0A212F1K9_DANPL</name>
<evidence type="ECO:0000256" key="4">
    <source>
        <dbReference type="ARBA" id="ARBA00023242"/>
    </source>
</evidence>
<comment type="caution">
    <text evidence="7">The sequence shown here is derived from an EMBL/GenBank/DDBJ whole genome shotgun (WGS) entry which is preliminary data.</text>
</comment>
<dbReference type="SUPFAM" id="SSF46689">
    <property type="entry name" value="Homeodomain-like"/>
    <property type="match status" value="1"/>
</dbReference>
<dbReference type="GO" id="GO:0003677">
    <property type="term" value="F:DNA binding"/>
    <property type="evidence" value="ECO:0007669"/>
    <property type="project" value="UniProtKB-UniRule"/>
</dbReference>
<evidence type="ECO:0000256" key="3">
    <source>
        <dbReference type="ARBA" id="ARBA00023155"/>
    </source>
</evidence>
<dbReference type="KEGG" id="dpl:KGM_210998"/>
<gene>
    <name evidence="7" type="ORF">KGM_210998</name>
</gene>
<dbReference type="PROSITE" id="PS50071">
    <property type="entry name" value="HOMEOBOX_2"/>
    <property type="match status" value="1"/>
</dbReference>
<protein>
    <submittedName>
        <fullName evidence="7">Even-skipped homeobox 2a</fullName>
    </submittedName>
</protein>
<keyword evidence="3 5" id="KW-0371">Homeobox</keyword>
<dbReference type="PROSITE" id="PS00027">
    <property type="entry name" value="HOMEOBOX_1"/>
    <property type="match status" value="1"/>
</dbReference>
<keyword evidence="4 5" id="KW-0539">Nucleus</keyword>
<proteinExistence type="predicted"/>
<dbReference type="GO" id="GO:0000981">
    <property type="term" value="F:DNA-binding transcription factor activity, RNA polymerase II-specific"/>
    <property type="evidence" value="ECO:0007669"/>
    <property type="project" value="InterPro"/>
</dbReference>
<dbReference type="InterPro" id="IPR050848">
    <property type="entry name" value="Homeobox_TF"/>
</dbReference>
<accession>A0A212F1K9</accession>
<dbReference type="Proteomes" id="UP000007151">
    <property type="component" value="Unassembled WGS sequence"/>
</dbReference>
<evidence type="ECO:0000256" key="6">
    <source>
        <dbReference type="RuleBase" id="RU000682"/>
    </source>
</evidence>
<evidence type="ECO:0000256" key="1">
    <source>
        <dbReference type="ARBA" id="ARBA00004123"/>
    </source>
</evidence>
<dbReference type="SMART" id="SM00389">
    <property type="entry name" value="HOX"/>
    <property type="match status" value="1"/>
</dbReference>
<dbReference type="InterPro" id="IPR009057">
    <property type="entry name" value="Homeodomain-like_sf"/>
</dbReference>
<evidence type="ECO:0000256" key="5">
    <source>
        <dbReference type="PROSITE-ProRule" id="PRU00108"/>
    </source>
</evidence>
<dbReference type="Gene3D" id="1.10.10.60">
    <property type="entry name" value="Homeodomain-like"/>
    <property type="match status" value="1"/>
</dbReference>
<dbReference type="PANTHER" id="PTHR24333:SF5">
    <property type="entry name" value="VENT HOMEOBOX"/>
    <property type="match status" value="1"/>
</dbReference>
<sequence>MKYSVLKQLANERQLKTNDKPATVPREDVQGLSTRYHEKKTRRFRSAFTTDQIKYLEKQFQKFPYIESGSRRAIASVLNIPERTVKFWFQNRRMKEKKESLIKDLVGEGQSKINGNLTDDKMDVKTFNYQSHSGHLSYQLKPILVCPDKTDSSSSNVINCSKEFSKSVHEKQSIAGRNLENVKILQSNLIKAEPTHINGTTNVNLLRKNICGTKLPTRNMPVNQKLKNIKAKDRNPMDYKLKSSSNPEVCRQYYYQIPNDQSYAAFRVNPLIQHPSAPGNIVWRPVNTLSVVPNIINPSQMMAYDNRYLPLKQNLPKDQCKCNCKINNTQEMSPYIPYNVSTVPSKYLLTMPFSNNFE</sequence>
<dbReference type="GO" id="GO:0005634">
    <property type="term" value="C:nucleus"/>
    <property type="evidence" value="ECO:0007669"/>
    <property type="project" value="UniProtKB-SubCell"/>
</dbReference>
<evidence type="ECO:0000256" key="2">
    <source>
        <dbReference type="ARBA" id="ARBA00023125"/>
    </source>
</evidence>
<evidence type="ECO:0000313" key="7">
    <source>
        <dbReference type="EMBL" id="OWR47611.1"/>
    </source>
</evidence>
<organism evidence="7 8">
    <name type="scientific">Danaus plexippus plexippus</name>
    <dbReference type="NCBI Taxonomy" id="278856"/>
    <lineage>
        <taxon>Eukaryota</taxon>
        <taxon>Metazoa</taxon>
        <taxon>Ecdysozoa</taxon>
        <taxon>Arthropoda</taxon>
        <taxon>Hexapoda</taxon>
        <taxon>Insecta</taxon>
        <taxon>Pterygota</taxon>
        <taxon>Neoptera</taxon>
        <taxon>Endopterygota</taxon>
        <taxon>Lepidoptera</taxon>
        <taxon>Glossata</taxon>
        <taxon>Ditrysia</taxon>
        <taxon>Papilionoidea</taxon>
        <taxon>Nymphalidae</taxon>
        <taxon>Danainae</taxon>
        <taxon>Danaini</taxon>
        <taxon>Danaina</taxon>
        <taxon>Danaus</taxon>
        <taxon>Danaus</taxon>
    </lineage>
</organism>
<reference evidence="7 8" key="1">
    <citation type="journal article" date="2011" name="Cell">
        <title>The monarch butterfly genome yields insights into long-distance migration.</title>
        <authorList>
            <person name="Zhan S."/>
            <person name="Merlin C."/>
            <person name="Boore J.L."/>
            <person name="Reppert S.M."/>
        </authorList>
    </citation>
    <scope>NUCLEOTIDE SEQUENCE [LARGE SCALE GENOMIC DNA]</scope>
    <source>
        <strain evidence="7">F-2</strain>
    </source>
</reference>
<dbReference type="InterPro" id="IPR017970">
    <property type="entry name" value="Homeobox_CS"/>
</dbReference>
<dbReference type="EMBL" id="AGBW02010865">
    <property type="protein sequence ID" value="OWR47611.1"/>
    <property type="molecule type" value="Genomic_DNA"/>
</dbReference>
<dbReference type="OrthoDB" id="6159439at2759"/>
<feature type="DNA-binding region" description="Homeobox" evidence="5">
    <location>
        <begin position="41"/>
        <end position="100"/>
    </location>
</feature>